<dbReference type="InterPro" id="IPR032466">
    <property type="entry name" value="Metal_Hydrolase"/>
</dbReference>
<keyword evidence="2" id="KW-0378">Hydrolase</keyword>
<feature type="compositionally biased region" description="Acidic residues" evidence="3">
    <location>
        <begin position="56"/>
        <end position="75"/>
    </location>
</feature>
<dbReference type="PANTHER" id="PTHR46363:SF1">
    <property type="entry name" value="DEOXYRIBONUCLEASE TATDN2-RELATED"/>
    <property type="match status" value="1"/>
</dbReference>
<keyword evidence="5" id="KW-1185">Reference proteome</keyword>
<feature type="region of interest" description="Disordered" evidence="3">
    <location>
        <begin position="376"/>
        <end position="397"/>
    </location>
</feature>
<reference evidence="4 5" key="2">
    <citation type="submission" date="2019-01" db="EMBL/GenBank/DDBJ databases">
        <title>The decoding of complex shrimp genome reveals the adaptation for benthos swimmer, frequently molting mechanism and breeding impact on genome.</title>
        <authorList>
            <person name="Sun Y."/>
            <person name="Gao Y."/>
            <person name="Yu Y."/>
        </authorList>
    </citation>
    <scope>NUCLEOTIDE SEQUENCE [LARGE SCALE GENOMIC DNA]</scope>
    <source>
        <tissue evidence="4">Muscle</tissue>
    </source>
</reference>
<dbReference type="PROSITE" id="PS01137">
    <property type="entry name" value="TATD_1"/>
    <property type="match status" value="1"/>
</dbReference>
<feature type="region of interest" description="Disordered" evidence="3">
    <location>
        <begin position="288"/>
        <end position="319"/>
    </location>
</feature>
<dbReference type="Pfam" id="PF01026">
    <property type="entry name" value="TatD_DNase"/>
    <property type="match status" value="1"/>
</dbReference>
<dbReference type="Gene3D" id="3.20.20.140">
    <property type="entry name" value="Metal-dependent hydrolases"/>
    <property type="match status" value="1"/>
</dbReference>
<feature type="compositionally biased region" description="Polar residues" evidence="3">
    <location>
        <begin position="383"/>
        <end position="397"/>
    </location>
</feature>
<feature type="compositionally biased region" description="Basic and acidic residues" evidence="3">
    <location>
        <begin position="307"/>
        <end position="319"/>
    </location>
</feature>
<proteinExistence type="inferred from homology"/>
<organism evidence="4 5">
    <name type="scientific">Penaeus vannamei</name>
    <name type="common">Whiteleg shrimp</name>
    <name type="synonym">Litopenaeus vannamei</name>
    <dbReference type="NCBI Taxonomy" id="6689"/>
    <lineage>
        <taxon>Eukaryota</taxon>
        <taxon>Metazoa</taxon>
        <taxon>Ecdysozoa</taxon>
        <taxon>Arthropoda</taxon>
        <taxon>Crustacea</taxon>
        <taxon>Multicrustacea</taxon>
        <taxon>Malacostraca</taxon>
        <taxon>Eumalacostraca</taxon>
        <taxon>Eucarida</taxon>
        <taxon>Decapoda</taxon>
        <taxon>Dendrobranchiata</taxon>
        <taxon>Penaeoidea</taxon>
        <taxon>Penaeidae</taxon>
        <taxon>Penaeus</taxon>
    </lineage>
</organism>
<feature type="compositionally biased region" description="Polar residues" evidence="3">
    <location>
        <begin position="288"/>
        <end position="306"/>
    </location>
</feature>
<evidence type="ECO:0000256" key="1">
    <source>
        <dbReference type="ARBA" id="ARBA00009275"/>
    </source>
</evidence>
<dbReference type="EMBL" id="QCYY01002723">
    <property type="protein sequence ID" value="ROT68039.1"/>
    <property type="molecule type" value="Genomic_DNA"/>
</dbReference>
<evidence type="ECO:0000256" key="3">
    <source>
        <dbReference type="SAM" id="MobiDB-lite"/>
    </source>
</evidence>
<dbReference type="STRING" id="6689.A0A3R7MRJ5"/>
<feature type="region of interest" description="Disordered" evidence="3">
    <location>
        <begin position="1"/>
        <end position="29"/>
    </location>
</feature>
<dbReference type="SUPFAM" id="SSF51556">
    <property type="entry name" value="Metallo-dependent hydrolases"/>
    <property type="match status" value="1"/>
</dbReference>
<dbReference type="GO" id="GO:0016788">
    <property type="term" value="F:hydrolase activity, acting on ester bonds"/>
    <property type="evidence" value="ECO:0007669"/>
    <property type="project" value="InterPro"/>
</dbReference>
<reference evidence="4 5" key="1">
    <citation type="submission" date="2018-04" db="EMBL/GenBank/DDBJ databases">
        <authorList>
            <person name="Zhang X."/>
            <person name="Yuan J."/>
            <person name="Li F."/>
            <person name="Xiang J."/>
        </authorList>
    </citation>
    <scope>NUCLEOTIDE SEQUENCE [LARGE SCALE GENOMIC DNA]</scope>
    <source>
        <tissue evidence="4">Muscle</tissue>
    </source>
</reference>
<sequence>MTPQEQCDSEQIGKIDMTPSKFIRGTMEPLDYDGGSARWHRSCSMKEGLSDNGFSSDDDIDVQVYSQDEDEDEDEKPAIAKEDAFFRSRYWNQELKKTKADQSPRQKEIDPMKGTGLLSPLGKLLTGKSLPDCDLDNKNLCKIQQKNMTYNHDQLLKQNFNSGPSQNIGKNNEDICLAFPKDGTAQRKKFSLYQCKDVEKIHKSVSDQTEQIIKHQCKDASFFCSFKTITQNRFNPNKVYEIEKTPAEILEEGEVHPKSYLSKDEIHSTVKKPIKVKLDIQATVETLHTQQFSTRPQSSPTQSAKSPSKEKRPNKDRDKYSIFAKVCTNEPHNKHRRLSIDSAMPDNTVSFYGYHKNSTNSYNKFRLFAQHRHDQSCQEGGPYTQSKQNESSGFSGSTNTLMQNALITSPRYRCQQFTYDPHVLQNEHFWPGFVDTHCHLDFLFRRCNHDSGSHARFRAQCQGQDAYPVAFEGCVAVFCQPWTFGKTTWWEEFLGEANVWAAFGCHPHYARFFGEEEEDHLRLALLNPKVVALGEIGLDYSNRNNQHHEQQKMVFRRQLNIALEYNKPLVIHCRDAERDCLAILKELVPRDYLIHRHCFTEGWEEAREWLSAFSNLYLGITGLATFPNSERAWKIQDVLKQIPLSRLLLETDAPYFRPYCYQESGRWSHPGMAIHVAAQVASVRGESIQKVLNQSLLAVSPHFIYQCHKVHVILIKPVSVLLFWMPKDLFCGDLHHTADLSIEQLRNARSQLQHATRQMKNEWWDRKAEELQGAAIERLEQHPIRQDLDGPPTFDELQRVLKSLSAGKALGIDGIPAEVIKHSGIRLHNELLRLYQRCWEDGTVPQVFKDAMIVTIYKHKGDRRECGNYRGTSLLCIAGKVLAKIALLRLQEISERILPESRYDLCL</sequence>
<dbReference type="OrthoDB" id="413993at2759"/>
<dbReference type="Proteomes" id="UP000283509">
    <property type="component" value="Unassembled WGS sequence"/>
</dbReference>
<dbReference type="PROSITE" id="PS01091">
    <property type="entry name" value="TATD_3"/>
    <property type="match status" value="1"/>
</dbReference>
<evidence type="ECO:0000313" key="4">
    <source>
        <dbReference type="EMBL" id="ROT68039.1"/>
    </source>
</evidence>
<feature type="region of interest" description="Disordered" evidence="3">
    <location>
        <begin position="47"/>
        <end position="79"/>
    </location>
</feature>
<protein>
    <submittedName>
        <fullName evidence="4">Uncharacterized protein</fullName>
    </submittedName>
</protein>
<accession>A0A3R7MRJ5</accession>
<evidence type="ECO:0000256" key="2">
    <source>
        <dbReference type="ARBA" id="ARBA00022801"/>
    </source>
</evidence>
<evidence type="ECO:0000313" key="5">
    <source>
        <dbReference type="Proteomes" id="UP000283509"/>
    </source>
</evidence>
<dbReference type="InterPro" id="IPR018228">
    <property type="entry name" value="DNase_TatD-rel_CS"/>
</dbReference>
<dbReference type="PANTHER" id="PTHR46363">
    <property type="entry name" value="DEOXYRIBONUCLEASE TATDN2-RELATED"/>
    <property type="match status" value="1"/>
</dbReference>
<dbReference type="AlphaFoldDB" id="A0A3R7MRJ5"/>
<gene>
    <name evidence="4" type="ORF">C7M84_013818</name>
</gene>
<dbReference type="InterPro" id="IPR001130">
    <property type="entry name" value="TatD-like"/>
</dbReference>
<name>A0A3R7MRJ5_PENVA</name>
<comment type="similarity">
    <text evidence="1">Belongs to the metallo-dependent hydrolases superfamily. TatD-type hydrolase family.</text>
</comment>
<comment type="caution">
    <text evidence="4">The sequence shown here is derived from an EMBL/GenBank/DDBJ whole genome shotgun (WGS) entry which is preliminary data.</text>
</comment>
<dbReference type="CDD" id="cd01310">
    <property type="entry name" value="TatD_DNAse"/>
    <property type="match status" value="1"/>
</dbReference>